<reference evidence="2" key="2">
    <citation type="journal article" date="2021" name="PeerJ">
        <title>Extensive microbial diversity within the chicken gut microbiome revealed by metagenomics and culture.</title>
        <authorList>
            <person name="Gilroy R."/>
            <person name="Ravi A."/>
            <person name="Getino M."/>
            <person name="Pursley I."/>
            <person name="Horton D.L."/>
            <person name="Alikhan N.F."/>
            <person name="Baker D."/>
            <person name="Gharbi K."/>
            <person name="Hall N."/>
            <person name="Watson M."/>
            <person name="Adriaenssens E.M."/>
            <person name="Foster-Nyarko E."/>
            <person name="Jarju S."/>
            <person name="Secka A."/>
            <person name="Antonio M."/>
            <person name="Oren A."/>
            <person name="Chaudhuri R.R."/>
            <person name="La Ragione R."/>
            <person name="Hildebrand F."/>
            <person name="Pallen M.J."/>
        </authorList>
    </citation>
    <scope>NUCLEOTIDE SEQUENCE</scope>
    <source>
        <strain evidence="2">ChiBcolR7-354</strain>
    </source>
</reference>
<feature type="transmembrane region" description="Helical" evidence="1">
    <location>
        <begin position="26"/>
        <end position="45"/>
    </location>
</feature>
<feature type="transmembrane region" description="Helical" evidence="1">
    <location>
        <begin position="454"/>
        <end position="479"/>
    </location>
</feature>
<dbReference type="Proteomes" id="UP000824262">
    <property type="component" value="Unassembled WGS sequence"/>
</dbReference>
<name>A0A9D0ZDS7_9FIRM</name>
<evidence type="ECO:0000313" key="2">
    <source>
        <dbReference type="EMBL" id="HIQ78429.1"/>
    </source>
</evidence>
<accession>A0A9D0ZDS7</accession>
<feature type="transmembrane region" description="Helical" evidence="1">
    <location>
        <begin position="349"/>
        <end position="370"/>
    </location>
</feature>
<gene>
    <name evidence="2" type="ORF">IAB77_04125</name>
</gene>
<dbReference type="EMBL" id="DVGA01000042">
    <property type="protein sequence ID" value="HIQ78429.1"/>
    <property type="molecule type" value="Genomic_DNA"/>
</dbReference>
<feature type="transmembrane region" description="Helical" evidence="1">
    <location>
        <begin position="485"/>
        <end position="506"/>
    </location>
</feature>
<keyword evidence="1" id="KW-0812">Transmembrane</keyword>
<protein>
    <submittedName>
        <fullName evidence="2">ABC exporter domain-containing protein</fullName>
    </submittedName>
</protein>
<keyword evidence="1" id="KW-0472">Membrane</keyword>
<dbReference type="Pfam" id="PF16962">
    <property type="entry name" value="ABC_export"/>
    <property type="match status" value="1"/>
</dbReference>
<feature type="transmembrane region" description="Helical" evidence="1">
    <location>
        <begin position="57"/>
        <end position="79"/>
    </location>
</feature>
<feature type="transmembrane region" description="Helical" evidence="1">
    <location>
        <begin position="175"/>
        <end position="193"/>
    </location>
</feature>
<evidence type="ECO:0000256" key="1">
    <source>
        <dbReference type="SAM" id="Phobius"/>
    </source>
</evidence>
<sequence length="517" mass="55913">MSALAYLTLTQFKNRVKGMFRSPAKLIYAIIVAALLVLVIVAGNMPNEDGSVGTPDATLGAIIVGYFALMFLMTANSGFSTGMSIFKMPDVNFLFVGPFKPVRILFQGMFNQMATALIMAVVMLFQYGWMHGSYGVGLAGMAALMVGYALVVFTAQITAMVIYAVSSGRPKVRKALRAVYVAVCVIWVAYIGFRALGAENALSGICAAAVDPFGRLFPVAGWLGGACYGVIAGDYSSVTLPLILWAVYAVALIVVMTRTDQDYYEDVLQSTETSFNAQVAAREGRVSENAPKNISLGRTGLGGGWGASAFYYKHRIENRRSRKWLLSGMEIIFVLVNIAFAFFMRDTGIVAPLAFAAYMMFFYVATGRLVKEMTKPYVYLVPEPPTKKLLWCLRESAAGYVTSAVLSFLPMAFFVNAPVPSIAAAAVAYFTYAYLFTAGNLVTERVFGSMTVKALIFLFYFVVLILMAVPGVAAAIFAGKVMPEWCALLVLSGVNVLVALLGVFACRNILSSAELNT</sequence>
<organism evidence="2 3">
    <name type="scientific">Candidatus Scatomorpha intestinavium</name>
    <dbReference type="NCBI Taxonomy" id="2840922"/>
    <lineage>
        <taxon>Bacteria</taxon>
        <taxon>Bacillati</taxon>
        <taxon>Bacillota</taxon>
        <taxon>Clostridia</taxon>
        <taxon>Eubacteriales</taxon>
        <taxon>Candidatus Scatomorpha</taxon>
    </lineage>
</organism>
<dbReference type="InterPro" id="IPR031584">
    <property type="entry name" value="Put_ABC_export"/>
</dbReference>
<reference evidence="2" key="1">
    <citation type="submission" date="2020-10" db="EMBL/GenBank/DDBJ databases">
        <authorList>
            <person name="Gilroy R."/>
        </authorList>
    </citation>
    <scope>NUCLEOTIDE SEQUENCE</scope>
    <source>
        <strain evidence="2">ChiBcolR7-354</strain>
    </source>
</reference>
<feature type="transmembrane region" description="Helical" evidence="1">
    <location>
        <begin position="109"/>
        <end position="129"/>
    </location>
</feature>
<dbReference type="AlphaFoldDB" id="A0A9D0ZDS7"/>
<proteinExistence type="predicted"/>
<feature type="transmembrane region" description="Helical" evidence="1">
    <location>
        <begin position="238"/>
        <end position="257"/>
    </location>
</feature>
<comment type="caution">
    <text evidence="2">The sequence shown here is derived from an EMBL/GenBank/DDBJ whole genome shotgun (WGS) entry which is preliminary data.</text>
</comment>
<evidence type="ECO:0000313" key="3">
    <source>
        <dbReference type="Proteomes" id="UP000824262"/>
    </source>
</evidence>
<keyword evidence="1" id="KW-1133">Transmembrane helix</keyword>
<feature type="transmembrane region" description="Helical" evidence="1">
    <location>
        <begin position="421"/>
        <end position="442"/>
    </location>
</feature>
<feature type="transmembrane region" description="Helical" evidence="1">
    <location>
        <begin position="397"/>
        <end position="415"/>
    </location>
</feature>
<feature type="transmembrane region" description="Helical" evidence="1">
    <location>
        <begin position="141"/>
        <end position="163"/>
    </location>
</feature>
<feature type="transmembrane region" description="Helical" evidence="1">
    <location>
        <begin position="324"/>
        <end position="343"/>
    </location>
</feature>